<dbReference type="CDD" id="cd08026">
    <property type="entry name" value="DUF326"/>
    <property type="match status" value="1"/>
</dbReference>
<comment type="caution">
    <text evidence="1">The sequence shown here is derived from an EMBL/GenBank/DDBJ whole genome shotgun (WGS) entry which is preliminary data.</text>
</comment>
<dbReference type="Pfam" id="PF03860">
    <property type="entry name" value="Csp"/>
    <property type="match status" value="1"/>
</dbReference>
<dbReference type="AlphaFoldDB" id="A0A5S5CXW3"/>
<dbReference type="EMBL" id="VNHW01000004">
    <property type="protein sequence ID" value="TYP88631.1"/>
    <property type="molecule type" value="Genomic_DNA"/>
</dbReference>
<dbReference type="Gene3D" id="1.20.1270.360">
    <property type="match status" value="1"/>
</dbReference>
<dbReference type="PANTHER" id="PTHR37310">
    <property type="entry name" value="CYTOPLASMIC PROTEIN-RELATED"/>
    <property type="match status" value="1"/>
</dbReference>
<proteinExistence type="predicted"/>
<sequence length="135" mass="14501">MTVAAQMLDTYPKDLGGVDKQKLLACIEACFECAQACTACADACLSEDMVAELTKCIRINTDCADICHTTGRVLSRHTGYDANLTRAVLEACVAACKACGDECESHASMHEHCRVCAEACRRCEQACRDLISSLG</sequence>
<gene>
    <name evidence="1" type="ORF">BD833_104340</name>
</gene>
<reference evidence="1 2" key="1">
    <citation type="submission" date="2019-07" db="EMBL/GenBank/DDBJ databases">
        <title>Genomic Encyclopedia of Archaeal and Bacterial Type Strains, Phase II (KMG-II): from individual species to whole genera.</title>
        <authorList>
            <person name="Goeker M."/>
        </authorList>
    </citation>
    <scope>NUCLEOTIDE SEQUENCE [LARGE SCALE GENOMIC DNA]</scope>
    <source>
        <strain evidence="1 2">DSM 46842</strain>
    </source>
</reference>
<evidence type="ECO:0000313" key="2">
    <source>
        <dbReference type="Proteomes" id="UP000322499"/>
    </source>
</evidence>
<dbReference type="PANTHER" id="PTHR37310:SF1">
    <property type="entry name" value="CYTOPLASMIC PROTEIN"/>
    <property type="match status" value="1"/>
</dbReference>
<name>A0A5S5CXW3_9ACTN</name>
<dbReference type="Proteomes" id="UP000322499">
    <property type="component" value="Unassembled WGS sequence"/>
</dbReference>
<dbReference type="InterPro" id="IPR005560">
    <property type="entry name" value="Csp_YhjQ"/>
</dbReference>
<dbReference type="InterPro" id="IPR044543">
    <property type="entry name" value="YHJQ-like"/>
</dbReference>
<dbReference type="RefSeq" id="WP_166532730.1">
    <property type="nucleotide sequence ID" value="NZ_VNHW01000004.1"/>
</dbReference>
<organism evidence="1 2">
    <name type="scientific">Blastococcus xanthinilyticus</name>
    <dbReference type="NCBI Taxonomy" id="1564164"/>
    <lineage>
        <taxon>Bacteria</taxon>
        <taxon>Bacillati</taxon>
        <taxon>Actinomycetota</taxon>
        <taxon>Actinomycetes</taxon>
        <taxon>Geodermatophilales</taxon>
        <taxon>Geodermatophilaceae</taxon>
        <taxon>Blastococcus</taxon>
    </lineage>
</organism>
<evidence type="ECO:0000313" key="1">
    <source>
        <dbReference type="EMBL" id="TYP88631.1"/>
    </source>
</evidence>
<protein>
    <submittedName>
        <fullName evidence="1">Uncharacterized protein DUF326</fullName>
    </submittedName>
</protein>
<accession>A0A5S5CXW3</accession>
<keyword evidence="2" id="KW-1185">Reference proteome</keyword>